<accession>A0A9P5DY85</accession>
<name>A0A9P5DY85_9HYPO</name>
<gene>
    <name evidence="1" type="ORF">FBEOM_6863</name>
</gene>
<keyword evidence="2" id="KW-1185">Reference proteome</keyword>
<organism evidence="1 2">
    <name type="scientific">Fusarium beomiforme</name>
    <dbReference type="NCBI Taxonomy" id="44412"/>
    <lineage>
        <taxon>Eukaryota</taxon>
        <taxon>Fungi</taxon>
        <taxon>Dikarya</taxon>
        <taxon>Ascomycota</taxon>
        <taxon>Pezizomycotina</taxon>
        <taxon>Sordariomycetes</taxon>
        <taxon>Hypocreomycetidae</taxon>
        <taxon>Hypocreales</taxon>
        <taxon>Nectriaceae</taxon>
        <taxon>Fusarium</taxon>
        <taxon>Fusarium burgessii species complex</taxon>
    </lineage>
</organism>
<dbReference type="OrthoDB" id="5130764at2759"/>
<evidence type="ECO:0000313" key="2">
    <source>
        <dbReference type="Proteomes" id="UP000730481"/>
    </source>
</evidence>
<dbReference type="Proteomes" id="UP000730481">
    <property type="component" value="Unassembled WGS sequence"/>
</dbReference>
<reference evidence="1" key="2">
    <citation type="submission" date="2020-02" db="EMBL/GenBank/DDBJ databases">
        <title>Identification and distribution of gene clusters putatively required for synthesis of sphingolipid metabolism inhibitors in phylogenetically diverse species of the filamentous fungus Fusarium.</title>
        <authorList>
            <person name="Kim H.-S."/>
            <person name="Busman M."/>
            <person name="Brown D.W."/>
            <person name="Divon H."/>
            <person name="Uhlig S."/>
            <person name="Proctor R.H."/>
        </authorList>
    </citation>
    <scope>NUCLEOTIDE SEQUENCE</scope>
    <source>
        <strain evidence="1">NRRL 25174</strain>
    </source>
</reference>
<protein>
    <submittedName>
        <fullName evidence="1">Uncharacterized protein</fullName>
    </submittedName>
</protein>
<dbReference type="AlphaFoldDB" id="A0A9P5DY85"/>
<proteinExistence type="predicted"/>
<reference evidence="1" key="1">
    <citation type="journal article" date="2017" name="Mycologia">
        <title>Fusarium algeriense, sp. nov., a novel toxigenic crown rot pathogen of durum wheat from Algeria is nested in the Fusarium burgessii species complex.</title>
        <authorList>
            <person name="Laraba I."/>
            <person name="Keddad A."/>
            <person name="Boureghda H."/>
            <person name="Abdallah N."/>
            <person name="Vaughan M.M."/>
            <person name="Proctor R.H."/>
            <person name="Busman M."/>
            <person name="O'Donnell K."/>
        </authorList>
    </citation>
    <scope>NUCLEOTIDE SEQUENCE</scope>
    <source>
        <strain evidence="1">NRRL 25174</strain>
    </source>
</reference>
<sequence>MEHLGRPRTDMARVIGDDVVTQDHAHSFKIRYLYDRDFEYDGSRFFDFRKKLIETGGKAARLAPYLQSWLFFGLMKEIFGHICGIDFDWRDFVQAEEGRDYTVTDIPSWMDRYEKLRDPTCYRMIELGSKFKDSGSIEAWEKIQKLPSPPLASDPRPKKCLRALRESWHTLTRRLSLQKQVGASETPITQADEALPGSFVSRVDRYNKSRFIRVMANSSMQSFGSLPPSHRYSNDLTPADLFRLMFTPLTKRNLTRPEDETVCLATTLGTDIEPILRESSPEERMCILLTSIGTLPLGILSARGVEGSCQCHPDGRLTYQGPAFVSTRPFAVNKTGSYFTIEAADGRRYFVGIKPQPGLEIEDGEKMYIIIPRRPPLARDRVPQEVAILSLSPDRGVQSLDSEKLGIETQYEFTAWLFDLVLPGAELLVAGGGQAGQYHIWQPPKEHWWQLDADAIDIIPRNLLTEHHKVVIG</sequence>
<evidence type="ECO:0000313" key="1">
    <source>
        <dbReference type="EMBL" id="KAF4339224.1"/>
    </source>
</evidence>
<comment type="caution">
    <text evidence="1">The sequence shown here is derived from an EMBL/GenBank/DDBJ whole genome shotgun (WGS) entry which is preliminary data.</text>
</comment>
<dbReference type="EMBL" id="PVQB02000292">
    <property type="protein sequence ID" value="KAF4339224.1"/>
    <property type="molecule type" value="Genomic_DNA"/>
</dbReference>